<reference evidence="2" key="1">
    <citation type="submission" date="2021-07" db="EMBL/GenBank/DDBJ databases">
        <title>Complete genome sequencing of a Clostridium isolate.</title>
        <authorList>
            <person name="Ueki A."/>
            <person name="Tonouchi A."/>
        </authorList>
    </citation>
    <scope>NUCLEOTIDE SEQUENCE [LARGE SCALE GENOMIC DNA]</scope>
    <source>
        <strain evidence="2">C5S11</strain>
    </source>
</reference>
<gene>
    <name evidence="1" type="ORF">psyc5s11_51800</name>
</gene>
<keyword evidence="2" id="KW-1185">Reference proteome</keyword>
<accession>A0ABM7TCV0</accession>
<dbReference type="RefSeq" id="WP_224035318.1">
    <property type="nucleotide sequence ID" value="NZ_AP024849.1"/>
</dbReference>
<evidence type="ECO:0008006" key="3">
    <source>
        <dbReference type="Google" id="ProtNLM"/>
    </source>
</evidence>
<organism evidence="1 2">
    <name type="scientific">Clostridium gelidum</name>
    <dbReference type="NCBI Taxonomy" id="704125"/>
    <lineage>
        <taxon>Bacteria</taxon>
        <taxon>Bacillati</taxon>
        <taxon>Bacillota</taxon>
        <taxon>Clostridia</taxon>
        <taxon>Eubacteriales</taxon>
        <taxon>Clostridiaceae</taxon>
        <taxon>Clostridium</taxon>
    </lineage>
</organism>
<evidence type="ECO:0000313" key="1">
    <source>
        <dbReference type="EMBL" id="BCZ49113.1"/>
    </source>
</evidence>
<sequence>MRKFLVITIPIVTLAFFVLIMLSSSILKGSLGKDDNIPESIELIIQDVESENWESASDKTENLSNVWEKVVKRIQFSSERDEINSFDTSIARLRGAIMAKDKSSSFMQLNEAYEHWEGLGK</sequence>
<dbReference type="InterPro" id="IPR025373">
    <property type="entry name" value="DUF4363"/>
</dbReference>
<name>A0ABM7TCV0_9CLOT</name>
<dbReference type="Proteomes" id="UP000824633">
    <property type="component" value="Chromosome"/>
</dbReference>
<proteinExistence type="predicted"/>
<dbReference type="EMBL" id="AP024849">
    <property type="protein sequence ID" value="BCZ49113.1"/>
    <property type="molecule type" value="Genomic_DNA"/>
</dbReference>
<evidence type="ECO:0000313" key="2">
    <source>
        <dbReference type="Proteomes" id="UP000824633"/>
    </source>
</evidence>
<protein>
    <recommendedName>
        <fullName evidence="3">DUF4363 domain-containing protein</fullName>
    </recommendedName>
</protein>
<dbReference type="Pfam" id="PF14276">
    <property type="entry name" value="DUF4363"/>
    <property type="match status" value="1"/>
</dbReference>